<dbReference type="KEGG" id="ghi:107960802"/>
<organism evidence="2 3">
    <name type="scientific">Gossypium hirsutum</name>
    <name type="common">Upland cotton</name>
    <name type="synonym">Gossypium mexicanum</name>
    <dbReference type="NCBI Taxonomy" id="3635"/>
    <lineage>
        <taxon>Eukaryota</taxon>
        <taxon>Viridiplantae</taxon>
        <taxon>Streptophyta</taxon>
        <taxon>Embryophyta</taxon>
        <taxon>Tracheophyta</taxon>
        <taxon>Spermatophyta</taxon>
        <taxon>Magnoliopsida</taxon>
        <taxon>eudicotyledons</taxon>
        <taxon>Gunneridae</taxon>
        <taxon>Pentapetalae</taxon>
        <taxon>rosids</taxon>
        <taxon>malvids</taxon>
        <taxon>Malvales</taxon>
        <taxon>Malvaceae</taxon>
        <taxon>Malvoideae</taxon>
        <taxon>Gossypium</taxon>
    </lineage>
</organism>
<dbReference type="AlphaFoldDB" id="A0A1U8PQE0"/>
<evidence type="ECO:0000313" key="3">
    <source>
        <dbReference type="RefSeq" id="XP_016752568.1"/>
    </source>
</evidence>
<dbReference type="RefSeq" id="XP_016752568.1">
    <property type="nucleotide sequence ID" value="XM_016897079.1"/>
</dbReference>
<evidence type="ECO:0000313" key="2">
    <source>
        <dbReference type="Proteomes" id="UP000818029"/>
    </source>
</evidence>
<dbReference type="PaxDb" id="3635-A0A1U8PQE0"/>
<keyword evidence="1" id="KW-0812">Transmembrane</keyword>
<dbReference type="Proteomes" id="UP000818029">
    <property type="component" value="Chromosome A04"/>
</dbReference>
<keyword evidence="2" id="KW-1185">Reference proteome</keyword>
<feature type="transmembrane region" description="Helical" evidence="1">
    <location>
        <begin position="6"/>
        <end position="24"/>
    </location>
</feature>
<keyword evidence="1" id="KW-1133">Transmembrane helix</keyword>
<reference evidence="3" key="2">
    <citation type="submission" date="2025-08" db="UniProtKB">
        <authorList>
            <consortium name="RefSeq"/>
        </authorList>
    </citation>
    <scope>IDENTIFICATION</scope>
</reference>
<dbReference type="GeneID" id="107960802"/>
<evidence type="ECO:0000256" key="1">
    <source>
        <dbReference type="SAM" id="Phobius"/>
    </source>
</evidence>
<reference evidence="2" key="1">
    <citation type="journal article" date="2020" name="Nat. Genet.">
        <title>Genomic diversifications of five Gossypium allopolyploid species and their impact on cotton improvement.</title>
        <authorList>
            <person name="Chen Z.J."/>
            <person name="Sreedasyam A."/>
            <person name="Ando A."/>
            <person name="Song Q."/>
            <person name="De Santiago L.M."/>
            <person name="Hulse-Kemp A.M."/>
            <person name="Ding M."/>
            <person name="Ye W."/>
            <person name="Kirkbride R.C."/>
            <person name="Jenkins J."/>
            <person name="Plott C."/>
            <person name="Lovell J."/>
            <person name="Lin Y.M."/>
            <person name="Vaughn R."/>
            <person name="Liu B."/>
            <person name="Simpson S."/>
            <person name="Scheffler B.E."/>
            <person name="Wen L."/>
            <person name="Saski C.A."/>
            <person name="Grover C.E."/>
            <person name="Hu G."/>
            <person name="Conover J.L."/>
            <person name="Carlson J.W."/>
            <person name="Shu S."/>
            <person name="Boston L.B."/>
            <person name="Williams M."/>
            <person name="Peterson D.G."/>
            <person name="McGee K."/>
            <person name="Jones D.C."/>
            <person name="Wendel J.F."/>
            <person name="Stelly D.M."/>
            <person name="Grimwood J."/>
            <person name="Schmutz J."/>
        </authorList>
    </citation>
    <scope>NUCLEOTIDE SEQUENCE [LARGE SCALE GENOMIC DNA]</scope>
    <source>
        <strain evidence="2">cv. TM-1</strain>
    </source>
</reference>
<name>A0A1U8PQE0_GOSHI</name>
<dbReference type="OrthoDB" id="1002584at2759"/>
<keyword evidence="1" id="KW-0472">Membrane</keyword>
<gene>
    <name evidence="3" type="primary">LOC107960802</name>
</gene>
<proteinExistence type="predicted"/>
<protein>
    <submittedName>
        <fullName evidence="3">Eggshell protein 2A-like</fullName>
    </submittedName>
</protein>
<accession>A0A1U8PQE0</accession>
<sequence length="125" mass="12004">MEPWVIPVIIFSVFLCMMLLFAALSRCASVGSSNIGGGGADAGHHRFGEDHVNIYIGGSGDAGYSSWGGGFDAGGGGGGGGCGGGGGGFSIGGMAVDTSTIVVAISTEKDDGGYHVGGGGIASGR</sequence>